<proteinExistence type="predicted"/>
<protein>
    <submittedName>
        <fullName evidence="4">Dihydroneopterin triphosphate pyrophosphatase</fullName>
    </submittedName>
</protein>
<sequence length="175" mass="19274">MPTPDYILDLREHVGNKQLFLPACTAIILRPVPAGAPIWEVPKVLLVKRADNGRWTPVAGICEPGEEVSETAVRETKEEVGLDATVEALLGVGKVGPVTYPNGDECLFMDTTMRLSVPHDAEPVISDEENTEAQWFSVAQLPDSVDRRARLCIADGVAQMRHPAGFKPRMGYRKR</sequence>
<dbReference type="PANTHER" id="PTHR43046">
    <property type="entry name" value="GDP-MANNOSE MANNOSYL HYDROLASE"/>
    <property type="match status" value="1"/>
</dbReference>
<evidence type="ECO:0000313" key="4">
    <source>
        <dbReference type="EMBL" id="WCZ32892.1"/>
    </source>
</evidence>
<dbReference type="Pfam" id="PF00293">
    <property type="entry name" value="NUDIX"/>
    <property type="match status" value="1"/>
</dbReference>
<dbReference type="RefSeq" id="WP_022862363.1">
    <property type="nucleotide sequence ID" value="NZ_ATVG01000001.1"/>
</dbReference>
<dbReference type="Gene3D" id="3.90.79.10">
    <property type="entry name" value="Nucleoside Triphosphate Pyrophosphohydrolase"/>
    <property type="match status" value="1"/>
</dbReference>
<gene>
    <name evidence="4" type="ORF">CMASS_07290</name>
</gene>
<dbReference type="CDD" id="cd18879">
    <property type="entry name" value="NUDIX_Hydrolase"/>
    <property type="match status" value="1"/>
</dbReference>
<dbReference type="InterPro" id="IPR000086">
    <property type="entry name" value="NUDIX_hydrolase_dom"/>
</dbReference>
<keyword evidence="5" id="KW-1185">Reference proteome</keyword>
<accession>A0ABY7UAL4</accession>
<comment type="cofactor">
    <cofactor evidence="1">
        <name>Mg(2+)</name>
        <dbReference type="ChEBI" id="CHEBI:18420"/>
    </cofactor>
</comment>
<dbReference type="SUPFAM" id="SSF55811">
    <property type="entry name" value="Nudix"/>
    <property type="match status" value="1"/>
</dbReference>
<evidence type="ECO:0000313" key="5">
    <source>
        <dbReference type="Proteomes" id="UP001220064"/>
    </source>
</evidence>
<reference evidence="4 5" key="1">
    <citation type="submission" date="2020-10" db="EMBL/GenBank/DDBJ databases">
        <title>Complete genome sequence of Corynebacterium massiliense DSM 45435, type strain of Corynebacterium massiliense.</title>
        <authorList>
            <person name="Busche T."/>
            <person name="Kalinowski J."/>
            <person name="Ruckert C."/>
        </authorList>
    </citation>
    <scope>NUCLEOTIDE SEQUENCE [LARGE SCALE GENOMIC DNA]</scope>
    <source>
        <strain evidence="4 5">DSM 45435</strain>
    </source>
</reference>
<feature type="domain" description="Nudix hydrolase" evidence="3">
    <location>
        <begin position="19"/>
        <end position="159"/>
    </location>
</feature>
<keyword evidence="2" id="KW-0378">Hydrolase</keyword>
<dbReference type="Proteomes" id="UP001220064">
    <property type="component" value="Chromosome"/>
</dbReference>
<organism evidence="4 5">
    <name type="scientific">Corynebacterium massiliense DSM 45435</name>
    <dbReference type="NCBI Taxonomy" id="1121364"/>
    <lineage>
        <taxon>Bacteria</taxon>
        <taxon>Bacillati</taxon>
        <taxon>Actinomycetota</taxon>
        <taxon>Actinomycetes</taxon>
        <taxon>Mycobacteriales</taxon>
        <taxon>Corynebacteriaceae</taxon>
        <taxon>Corynebacterium</taxon>
    </lineage>
</organism>
<evidence type="ECO:0000259" key="3">
    <source>
        <dbReference type="PROSITE" id="PS51462"/>
    </source>
</evidence>
<dbReference type="EMBL" id="CP063189">
    <property type="protein sequence ID" value="WCZ32892.1"/>
    <property type="molecule type" value="Genomic_DNA"/>
</dbReference>
<dbReference type="PROSITE" id="PS00893">
    <property type="entry name" value="NUDIX_BOX"/>
    <property type="match status" value="1"/>
</dbReference>
<dbReference type="InterPro" id="IPR015797">
    <property type="entry name" value="NUDIX_hydrolase-like_dom_sf"/>
</dbReference>
<evidence type="ECO:0000256" key="2">
    <source>
        <dbReference type="ARBA" id="ARBA00022801"/>
    </source>
</evidence>
<dbReference type="PROSITE" id="PS51462">
    <property type="entry name" value="NUDIX"/>
    <property type="match status" value="1"/>
</dbReference>
<name>A0ABY7UAL4_9CORY</name>
<dbReference type="PANTHER" id="PTHR43046:SF16">
    <property type="entry name" value="ADP-RIBOSE PYROPHOSPHATASE YJHB-RELATED"/>
    <property type="match status" value="1"/>
</dbReference>
<dbReference type="InterPro" id="IPR020084">
    <property type="entry name" value="NUDIX_hydrolase_CS"/>
</dbReference>
<evidence type="ECO:0000256" key="1">
    <source>
        <dbReference type="ARBA" id="ARBA00001946"/>
    </source>
</evidence>